<gene>
    <name evidence="2" type="ORF">DR871_008875</name>
</gene>
<feature type="transmembrane region" description="Helical" evidence="1">
    <location>
        <begin position="38"/>
        <end position="59"/>
    </location>
</feature>
<keyword evidence="1" id="KW-0472">Membrane</keyword>
<protein>
    <submittedName>
        <fullName evidence="2">Uncharacterized protein</fullName>
    </submittedName>
</protein>
<feature type="transmembrane region" description="Helical" evidence="1">
    <location>
        <begin position="71"/>
        <end position="90"/>
    </location>
</feature>
<feature type="transmembrane region" description="Helical" evidence="1">
    <location>
        <begin position="97"/>
        <end position="118"/>
    </location>
</feature>
<dbReference type="EMBL" id="QNVY02000002">
    <property type="protein sequence ID" value="RYJ52328.1"/>
    <property type="molecule type" value="Genomic_DNA"/>
</dbReference>
<dbReference type="OrthoDB" id="5998965at2"/>
<keyword evidence="3" id="KW-1185">Reference proteome</keyword>
<dbReference type="AlphaFoldDB" id="A0A482TLE1"/>
<dbReference type="Proteomes" id="UP000253235">
    <property type="component" value="Unassembled WGS sequence"/>
</dbReference>
<organism evidence="2 3">
    <name type="scientific">Flavobacterium petrolei</name>
    <dbReference type="NCBI Taxonomy" id="2259594"/>
    <lineage>
        <taxon>Bacteria</taxon>
        <taxon>Pseudomonadati</taxon>
        <taxon>Bacteroidota</taxon>
        <taxon>Flavobacteriia</taxon>
        <taxon>Flavobacteriales</taxon>
        <taxon>Flavobacteriaceae</taxon>
        <taxon>Flavobacterium</taxon>
    </lineage>
</organism>
<accession>A0A482TLE1</accession>
<name>A0A482TLE1_9FLAO</name>
<proteinExistence type="predicted"/>
<evidence type="ECO:0000313" key="3">
    <source>
        <dbReference type="Proteomes" id="UP000253235"/>
    </source>
</evidence>
<dbReference type="RefSeq" id="WP_113665617.1">
    <property type="nucleotide sequence ID" value="NZ_QNVY02000002.1"/>
</dbReference>
<evidence type="ECO:0000256" key="1">
    <source>
        <dbReference type="SAM" id="Phobius"/>
    </source>
</evidence>
<feature type="transmembrane region" description="Helical" evidence="1">
    <location>
        <begin position="130"/>
        <end position="150"/>
    </location>
</feature>
<evidence type="ECO:0000313" key="2">
    <source>
        <dbReference type="EMBL" id="RYJ52328.1"/>
    </source>
</evidence>
<keyword evidence="1" id="KW-1133">Transmembrane helix</keyword>
<comment type="caution">
    <text evidence="2">The sequence shown here is derived from an EMBL/GenBank/DDBJ whole genome shotgun (WGS) entry which is preliminary data.</text>
</comment>
<reference evidence="2 3" key="1">
    <citation type="submission" date="2019-01" db="EMBL/GenBank/DDBJ databases">
        <title>Flavobacterium sp. nov. isolated from arctic soil.</title>
        <authorList>
            <person name="Kim D.-U."/>
        </authorList>
    </citation>
    <scope>NUCLEOTIDE SEQUENCE [LARGE SCALE GENOMIC DNA]</scope>
    <source>
        <strain evidence="2 3">Kopri-42</strain>
    </source>
</reference>
<sequence length="164" mass="19177">MNTTEQASQQQKQTKFSIKNIFVPDYENYEGVRRINIYVMRLFFALMFVFVATDSWTVILNHEGAWDPTRAVAWCTWAAYSTLALLGVFHTLRMLPIMLFMIFYKGLWLVVVAYPLWSAGTLEGSPAEEMAYMFSGIIIPILFVPWKYVFKKYILLETKKNNRC</sequence>
<keyword evidence="1" id="KW-0812">Transmembrane</keyword>